<evidence type="ECO:0000256" key="7">
    <source>
        <dbReference type="SAM" id="MobiDB-lite"/>
    </source>
</evidence>
<comment type="similarity">
    <text evidence="2">Belongs to the major facilitator superfamily. Sugar transporter (TC 2.A.1.1) family.</text>
</comment>
<keyword evidence="3" id="KW-0813">Transport</keyword>
<feature type="compositionally biased region" description="Basic and acidic residues" evidence="7">
    <location>
        <begin position="129"/>
        <end position="147"/>
    </location>
</feature>
<comment type="subcellular location">
    <subcellularLocation>
        <location evidence="1">Membrane</location>
        <topology evidence="1">Multi-pass membrane protein</topology>
    </subcellularLocation>
</comment>
<dbReference type="PANTHER" id="PTHR48020">
    <property type="entry name" value="PROTON MYO-INOSITOL COTRANSPORTER"/>
    <property type="match status" value="1"/>
</dbReference>
<evidence type="ECO:0000256" key="6">
    <source>
        <dbReference type="ARBA" id="ARBA00023136"/>
    </source>
</evidence>
<reference evidence="10" key="1">
    <citation type="journal article" date="2020" name="Stud. Mycol.">
        <title>101 Dothideomycetes genomes: a test case for predicting lifestyles and emergence of pathogens.</title>
        <authorList>
            <person name="Haridas S."/>
            <person name="Albert R."/>
            <person name="Binder M."/>
            <person name="Bloem J."/>
            <person name="Labutti K."/>
            <person name="Salamov A."/>
            <person name="Andreopoulos B."/>
            <person name="Baker S."/>
            <person name="Barry K."/>
            <person name="Bills G."/>
            <person name="Bluhm B."/>
            <person name="Cannon C."/>
            <person name="Castanera R."/>
            <person name="Culley D."/>
            <person name="Daum C."/>
            <person name="Ezra D."/>
            <person name="Gonzalez J."/>
            <person name="Henrissat B."/>
            <person name="Kuo A."/>
            <person name="Liang C."/>
            <person name="Lipzen A."/>
            <person name="Lutzoni F."/>
            <person name="Magnuson J."/>
            <person name="Mondo S."/>
            <person name="Nolan M."/>
            <person name="Ohm R."/>
            <person name="Pangilinan J."/>
            <person name="Park H.-J."/>
            <person name="Ramirez L."/>
            <person name="Alfaro M."/>
            <person name="Sun H."/>
            <person name="Tritt A."/>
            <person name="Yoshinaga Y."/>
            <person name="Zwiers L.-H."/>
            <person name="Turgeon B."/>
            <person name="Goodwin S."/>
            <person name="Spatafora J."/>
            <person name="Crous P."/>
            <person name="Grigoriev I."/>
        </authorList>
    </citation>
    <scope>NUCLEOTIDE SEQUENCE</scope>
    <source>
        <strain evidence="10">CBS 122681</strain>
    </source>
</reference>
<dbReference type="InterPro" id="IPR005828">
    <property type="entry name" value="MFS_sugar_transport-like"/>
</dbReference>
<dbReference type="InterPro" id="IPR020846">
    <property type="entry name" value="MFS_dom"/>
</dbReference>
<feature type="transmembrane region" description="Helical" evidence="8">
    <location>
        <begin position="297"/>
        <end position="319"/>
    </location>
</feature>
<accession>A0A6A6SL27</accession>
<feature type="transmembrane region" description="Helical" evidence="8">
    <location>
        <begin position="406"/>
        <end position="425"/>
    </location>
</feature>
<dbReference type="InterPro" id="IPR050814">
    <property type="entry name" value="Myo-inositol_Transporter"/>
</dbReference>
<dbReference type="GO" id="GO:0015798">
    <property type="term" value="P:myo-inositol transport"/>
    <property type="evidence" value="ECO:0007669"/>
    <property type="project" value="UniProtKB-ARBA"/>
</dbReference>
<dbReference type="GO" id="GO:0016020">
    <property type="term" value="C:membrane"/>
    <property type="evidence" value="ECO:0007669"/>
    <property type="project" value="UniProtKB-SubCell"/>
</dbReference>
<evidence type="ECO:0000256" key="5">
    <source>
        <dbReference type="ARBA" id="ARBA00022989"/>
    </source>
</evidence>
<dbReference type="InterPro" id="IPR036259">
    <property type="entry name" value="MFS_trans_sf"/>
</dbReference>
<dbReference type="InterPro" id="IPR003663">
    <property type="entry name" value="Sugar/inositol_transpt"/>
</dbReference>
<dbReference type="GO" id="GO:0022857">
    <property type="term" value="F:transmembrane transporter activity"/>
    <property type="evidence" value="ECO:0007669"/>
    <property type="project" value="InterPro"/>
</dbReference>
<feature type="domain" description="Major facilitator superfamily (MFS) profile" evidence="9">
    <location>
        <begin position="1"/>
        <end position="429"/>
    </location>
</feature>
<dbReference type="PANTHER" id="PTHR48020:SF14">
    <property type="entry name" value="SUGAR TRANSPORTER, PUTATIVE-RELATED"/>
    <property type="match status" value="1"/>
</dbReference>
<dbReference type="Proteomes" id="UP000799324">
    <property type="component" value="Unassembled WGS sequence"/>
</dbReference>
<protein>
    <submittedName>
        <fullName evidence="10">MFS general substrate transporter</fullName>
    </submittedName>
</protein>
<dbReference type="PROSITE" id="PS50850">
    <property type="entry name" value="MFS"/>
    <property type="match status" value="1"/>
</dbReference>
<keyword evidence="11" id="KW-1185">Reference proteome</keyword>
<dbReference type="EMBL" id="MU004633">
    <property type="protein sequence ID" value="KAF2647333.1"/>
    <property type="molecule type" value="Genomic_DNA"/>
</dbReference>
<evidence type="ECO:0000256" key="4">
    <source>
        <dbReference type="ARBA" id="ARBA00022692"/>
    </source>
</evidence>
<keyword evidence="6 8" id="KW-0472">Membrane</keyword>
<feature type="transmembrane region" description="Helical" evidence="8">
    <location>
        <begin position="364"/>
        <end position="386"/>
    </location>
</feature>
<evidence type="ECO:0000259" key="9">
    <source>
        <dbReference type="PROSITE" id="PS50850"/>
    </source>
</evidence>
<dbReference type="SUPFAM" id="SSF103473">
    <property type="entry name" value="MFS general substrate transporter"/>
    <property type="match status" value="1"/>
</dbReference>
<dbReference type="Gene3D" id="1.20.1250.20">
    <property type="entry name" value="MFS general substrate transporter like domains"/>
    <property type="match status" value="2"/>
</dbReference>
<dbReference type="AlphaFoldDB" id="A0A6A6SL27"/>
<evidence type="ECO:0000256" key="8">
    <source>
        <dbReference type="SAM" id="Phobius"/>
    </source>
</evidence>
<evidence type="ECO:0000256" key="3">
    <source>
        <dbReference type="ARBA" id="ARBA00022448"/>
    </source>
</evidence>
<dbReference type="Pfam" id="PF00083">
    <property type="entry name" value="Sugar_tr"/>
    <property type="match status" value="2"/>
</dbReference>
<keyword evidence="4 8" id="KW-0812">Transmembrane</keyword>
<feature type="transmembrane region" description="Helical" evidence="8">
    <location>
        <begin position="54"/>
        <end position="75"/>
    </location>
</feature>
<feature type="transmembrane region" description="Helical" evidence="8">
    <location>
        <begin position="30"/>
        <end position="48"/>
    </location>
</feature>
<organism evidence="10 11">
    <name type="scientific">Lophiostoma macrostomum CBS 122681</name>
    <dbReference type="NCBI Taxonomy" id="1314788"/>
    <lineage>
        <taxon>Eukaryota</taxon>
        <taxon>Fungi</taxon>
        <taxon>Dikarya</taxon>
        <taxon>Ascomycota</taxon>
        <taxon>Pezizomycotina</taxon>
        <taxon>Dothideomycetes</taxon>
        <taxon>Pleosporomycetidae</taxon>
        <taxon>Pleosporales</taxon>
        <taxon>Lophiostomataceae</taxon>
        <taxon>Lophiostoma</taxon>
    </lineage>
</organism>
<feature type="transmembrane region" description="Helical" evidence="8">
    <location>
        <begin position="325"/>
        <end position="343"/>
    </location>
</feature>
<keyword evidence="5 8" id="KW-1133">Transmembrane helix</keyword>
<feature type="transmembrane region" description="Helical" evidence="8">
    <location>
        <begin position="229"/>
        <end position="251"/>
    </location>
</feature>
<feature type="transmembrane region" description="Helical" evidence="8">
    <location>
        <begin position="271"/>
        <end position="290"/>
    </location>
</feature>
<feature type="region of interest" description="Disordered" evidence="7">
    <location>
        <begin position="127"/>
        <end position="147"/>
    </location>
</feature>
<evidence type="ECO:0000313" key="10">
    <source>
        <dbReference type="EMBL" id="KAF2647333.1"/>
    </source>
</evidence>
<dbReference type="OrthoDB" id="6339427at2759"/>
<dbReference type="GO" id="GO:0015791">
    <property type="term" value="P:polyol transmembrane transport"/>
    <property type="evidence" value="ECO:0007669"/>
    <property type="project" value="UniProtKB-ARBA"/>
</dbReference>
<sequence length="524" mass="59056">MGAKASVTPIYGAEVSPAHLRGALVMNWQLFDALGLALGFAANLMVSVTGDYSWRFQVASVVIPTICLLSLVWTIPESGRWLLKKGRYADAFNSFCAIRPTPLQAAAELFYADAQLQAESEFLGRSRRHEAADDRFSPRGKSRSERESAIELEDLERINNRGHVAAHPGREARDRGGCLTLPARFKRIWDIIRDEKADVDLDDYQRCAKYSYYTGRIAQLFRIPRIRRATTAALVMMISQQLCGINILQFYSTTFFHDPKVGSDSLLGPGLSFGFGLANFIFTFPIYHFIDTRGRRFLLLASYPGMIFSMLGACLSYTIDNESRRLIAVVIFLFTFVFFYSWGQGPVPFAYSSEVFPQINREAGMSFVVFANLFGAGILALVVPQLTPALSHSSQQSNSKSGESRLLGIFTGLNVIALILIFFFVPETAVATRDVDEARGQGLVYISLEELNYIFQASTGKHIEYQMTVMIPWARDMMRWKWRRFVGGKKEDRPEEPEPLFTWIQAEELHEMNERTSDSSEQSG</sequence>
<dbReference type="PRINTS" id="PR00171">
    <property type="entry name" value="SUGRTRNSPORT"/>
</dbReference>
<evidence type="ECO:0000313" key="11">
    <source>
        <dbReference type="Proteomes" id="UP000799324"/>
    </source>
</evidence>
<evidence type="ECO:0000256" key="2">
    <source>
        <dbReference type="ARBA" id="ARBA00010992"/>
    </source>
</evidence>
<name>A0A6A6SL27_9PLEO</name>
<gene>
    <name evidence="10" type="ORF">K491DRAFT_723525</name>
</gene>
<evidence type="ECO:0000256" key="1">
    <source>
        <dbReference type="ARBA" id="ARBA00004141"/>
    </source>
</evidence>
<proteinExistence type="inferred from homology"/>